<reference evidence="2" key="1">
    <citation type="submission" date="2023-10" db="EMBL/GenBank/DDBJ databases">
        <authorList>
            <person name="Chen Y."/>
            <person name="Shah S."/>
            <person name="Dougan E. K."/>
            <person name="Thang M."/>
            <person name="Chan C."/>
        </authorList>
    </citation>
    <scope>NUCLEOTIDE SEQUENCE [LARGE SCALE GENOMIC DNA]</scope>
</reference>
<accession>A0ABN9TG75</accession>
<organism evidence="2 3">
    <name type="scientific">Prorocentrum cordatum</name>
    <dbReference type="NCBI Taxonomy" id="2364126"/>
    <lineage>
        <taxon>Eukaryota</taxon>
        <taxon>Sar</taxon>
        <taxon>Alveolata</taxon>
        <taxon>Dinophyceae</taxon>
        <taxon>Prorocentrales</taxon>
        <taxon>Prorocentraceae</taxon>
        <taxon>Prorocentrum</taxon>
    </lineage>
</organism>
<evidence type="ECO:0000313" key="3">
    <source>
        <dbReference type="Proteomes" id="UP001189429"/>
    </source>
</evidence>
<dbReference type="Proteomes" id="UP001189429">
    <property type="component" value="Unassembled WGS sequence"/>
</dbReference>
<feature type="compositionally biased region" description="Basic and acidic residues" evidence="1">
    <location>
        <begin position="10"/>
        <end position="32"/>
    </location>
</feature>
<keyword evidence="3" id="KW-1185">Reference proteome</keyword>
<gene>
    <name evidence="2" type="ORF">PCOR1329_LOCUS38813</name>
</gene>
<sequence>MTKANTTPEEAARHEARVLRRREKCQEREAEAKAGSSEGPPVEPEEQRDGATVAMSGPTAHVLGDGEDNAAAQCDWGLEGVLKLLGFPGPKGDQPAGARVDLSEGVLEAFTEGHADSDDSVEARVPIGQQEHGGYAKGKARLESGRKTEQMVVLIMFTDAVSDKTDELADELADGLAEDLASLGLLRRTADAREAENGQETDGEP</sequence>
<proteinExistence type="predicted"/>
<dbReference type="EMBL" id="CAUYUJ010014694">
    <property type="protein sequence ID" value="CAK0844820.1"/>
    <property type="molecule type" value="Genomic_DNA"/>
</dbReference>
<protein>
    <submittedName>
        <fullName evidence="2">Uncharacterized protein</fullName>
    </submittedName>
</protein>
<feature type="region of interest" description="Disordered" evidence="1">
    <location>
        <begin position="1"/>
        <end position="66"/>
    </location>
</feature>
<evidence type="ECO:0000256" key="1">
    <source>
        <dbReference type="SAM" id="MobiDB-lite"/>
    </source>
</evidence>
<evidence type="ECO:0000313" key="2">
    <source>
        <dbReference type="EMBL" id="CAK0844820.1"/>
    </source>
</evidence>
<comment type="caution">
    <text evidence="2">The sequence shown here is derived from an EMBL/GenBank/DDBJ whole genome shotgun (WGS) entry which is preliminary data.</text>
</comment>
<name>A0ABN9TG75_9DINO</name>